<proteinExistence type="predicted"/>
<dbReference type="RefSeq" id="WP_091360419.1">
    <property type="nucleotide sequence ID" value="NZ_AP025284.1"/>
</dbReference>
<dbReference type="Pfam" id="PF13679">
    <property type="entry name" value="Methyltransf_32"/>
    <property type="match status" value="1"/>
</dbReference>
<keyword evidence="2" id="KW-0489">Methyltransferase</keyword>
<reference evidence="3" key="1">
    <citation type="submission" date="2016-10" db="EMBL/GenBank/DDBJ databases">
        <authorList>
            <person name="Varghese N."/>
            <person name="Submissions S."/>
        </authorList>
    </citation>
    <scope>NUCLEOTIDE SEQUENCE [LARGE SCALE GENOMIC DNA]</scope>
    <source>
        <strain evidence="3">DSM 18887</strain>
    </source>
</reference>
<gene>
    <name evidence="2" type="ORF">SAMN03080615_03293</name>
</gene>
<name>A0A1H9K1E1_9GAMM</name>
<dbReference type="OrthoDB" id="5298194at2"/>
<evidence type="ECO:0000313" key="2">
    <source>
        <dbReference type="EMBL" id="SEQ93081.1"/>
    </source>
</evidence>
<accession>A0A1H9K1E1</accession>
<dbReference type="Proteomes" id="UP000198749">
    <property type="component" value="Unassembled WGS sequence"/>
</dbReference>
<dbReference type="GO" id="GO:0008168">
    <property type="term" value="F:methyltransferase activity"/>
    <property type="evidence" value="ECO:0007669"/>
    <property type="project" value="UniProtKB-KW"/>
</dbReference>
<dbReference type="InterPro" id="IPR025714">
    <property type="entry name" value="Methyltranfer_dom"/>
</dbReference>
<protein>
    <submittedName>
        <fullName evidence="2">Methyltransferase domain-containing protein</fullName>
    </submittedName>
</protein>
<organism evidence="2 3">
    <name type="scientific">Amphritea atlantica</name>
    <dbReference type="NCBI Taxonomy" id="355243"/>
    <lineage>
        <taxon>Bacteria</taxon>
        <taxon>Pseudomonadati</taxon>
        <taxon>Pseudomonadota</taxon>
        <taxon>Gammaproteobacteria</taxon>
        <taxon>Oceanospirillales</taxon>
        <taxon>Oceanospirillaceae</taxon>
        <taxon>Amphritea</taxon>
    </lineage>
</organism>
<feature type="domain" description="Methyltransferase" evidence="1">
    <location>
        <begin position="110"/>
        <end position="228"/>
    </location>
</feature>
<dbReference type="AlphaFoldDB" id="A0A1H9K1E1"/>
<evidence type="ECO:0000313" key="3">
    <source>
        <dbReference type="Proteomes" id="UP000198749"/>
    </source>
</evidence>
<dbReference type="PANTHER" id="PTHR13369">
    <property type="match status" value="1"/>
</dbReference>
<dbReference type="GO" id="GO:0032259">
    <property type="term" value="P:methylation"/>
    <property type="evidence" value="ECO:0007669"/>
    <property type="project" value="UniProtKB-KW"/>
</dbReference>
<evidence type="ECO:0000259" key="1">
    <source>
        <dbReference type="Pfam" id="PF13679"/>
    </source>
</evidence>
<dbReference type="EMBL" id="FOGB01000011">
    <property type="protein sequence ID" value="SEQ93081.1"/>
    <property type="molecule type" value="Genomic_DNA"/>
</dbReference>
<keyword evidence="2" id="KW-0808">Transferase</keyword>
<dbReference type="PANTHER" id="PTHR13369:SF0">
    <property type="entry name" value="GLUTATHIONE S-TRANSFERASE C-TERMINAL DOMAIN-CONTAINING PROTEIN"/>
    <property type="match status" value="1"/>
</dbReference>
<keyword evidence="3" id="KW-1185">Reference proteome</keyword>
<sequence>MTTSLTYSQQRLQQLDQQLVATAHLWRPQPFKLHRPEWCTHYPELTEALLALDERQLAGFNHDSEALQDWIGHYLPQIASLRQLCRLPERSSAEYCLPENRFFDGMPGRKRTQIEAFARGIGPVHSPLLEWCGGKGHLGRLLGRSWQQLVTTLEWNTELCRMGEQQARRLNIPQQFRVIDLLQPDLQLNAAGHHAIALHACGELHRTLERFAIDQHLDALDLVPCCYAFGVEHRYQPRTAGLSLQLSRDDLRLAVTETVTAGQREVVSRDREMAWKLGYIELCNRVLGSDQYRPMKPVSKPWLQLSYSEFCHKLAEREQLQLPLETQWEAAEALGWQRYDVVMRLSLLRNCFRRAIELWLVLDLACDLESYGYHVELGTFCDRSVTPRNIMLSARKMEARSEIRSTD</sequence>
<dbReference type="STRING" id="355243.SAMN03080615_03293"/>